<dbReference type="Proteomes" id="UP001177140">
    <property type="component" value="Unassembled WGS sequence"/>
</dbReference>
<dbReference type="AlphaFoldDB" id="A0AA41V5Z8"/>
<evidence type="ECO:0000313" key="2">
    <source>
        <dbReference type="Proteomes" id="UP001177140"/>
    </source>
</evidence>
<organism evidence="1 2">
    <name type="scientific">Papaver nudicaule</name>
    <name type="common">Iceland poppy</name>
    <dbReference type="NCBI Taxonomy" id="74823"/>
    <lineage>
        <taxon>Eukaryota</taxon>
        <taxon>Viridiplantae</taxon>
        <taxon>Streptophyta</taxon>
        <taxon>Embryophyta</taxon>
        <taxon>Tracheophyta</taxon>
        <taxon>Spermatophyta</taxon>
        <taxon>Magnoliopsida</taxon>
        <taxon>Ranunculales</taxon>
        <taxon>Papaveraceae</taxon>
        <taxon>Papaveroideae</taxon>
        <taxon>Papaver</taxon>
    </lineage>
</organism>
<proteinExistence type="predicted"/>
<protein>
    <submittedName>
        <fullName evidence="1">Uncharacterized protein</fullName>
    </submittedName>
</protein>
<dbReference type="EMBL" id="JAJJMA010118605">
    <property type="protein sequence ID" value="MCL7032031.1"/>
    <property type="molecule type" value="Genomic_DNA"/>
</dbReference>
<keyword evidence="2" id="KW-1185">Reference proteome</keyword>
<name>A0AA41V5Z8_PAPNU</name>
<evidence type="ECO:0000313" key="1">
    <source>
        <dbReference type="EMBL" id="MCL7032031.1"/>
    </source>
</evidence>
<accession>A0AA41V5Z8</accession>
<comment type="caution">
    <text evidence="1">The sequence shown here is derived from an EMBL/GenBank/DDBJ whole genome shotgun (WGS) entry which is preliminary data.</text>
</comment>
<reference evidence="1" key="1">
    <citation type="submission" date="2022-03" db="EMBL/GenBank/DDBJ databases">
        <title>A functionally conserved STORR gene fusion in Papaver species that diverged 16.8 million years ago.</title>
        <authorList>
            <person name="Catania T."/>
        </authorList>
    </citation>
    <scope>NUCLEOTIDE SEQUENCE</scope>
    <source>
        <strain evidence="1">S-191538</strain>
    </source>
</reference>
<gene>
    <name evidence="1" type="ORF">MKW94_005913</name>
</gene>
<sequence length="98" mass="11321">MEQYVKEAVRRKEYKKREKRMIGYVLARMTVDQVLAAEKAYKNRFNDMFPHGFIGYTAPVETPDGKSSILWTPCGMGEDEKEAVTSVKEKLEDLLISE</sequence>